<gene>
    <name evidence="1" type="ORF">IV43_GL000029</name>
</gene>
<dbReference type="EMBL" id="JQBK01000001">
    <property type="protein sequence ID" value="KRN88179.1"/>
    <property type="molecule type" value="Genomic_DNA"/>
</dbReference>
<proteinExistence type="predicted"/>
<reference evidence="1 2" key="1">
    <citation type="journal article" date="2015" name="Genome Announc.">
        <title>Expanding the biotechnology potential of lactobacilli through comparative genomics of 213 strains and associated genera.</title>
        <authorList>
            <person name="Sun Z."/>
            <person name="Harris H.M."/>
            <person name="McCann A."/>
            <person name="Guo C."/>
            <person name="Argimon S."/>
            <person name="Zhang W."/>
            <person name="Yang X."/>
            <person name="Jeffery I.B."/>
            <person name="Cooney J.C."/>
            <person name="Kagawa T.F."/>
            <person name="Liu W."/>
            <person name="Song Y."/>
            <person name="Salvetti E."/>
            <person name="Wrobel A."/>
            <person name="Rasinkangas P."/>
            <person name="Parkhill J."/>
            <person name="Rea M.C."/>
            <person name="O'Sullivan O."/>
            <person name="Ritari J."/>
            <person name="Douillard F.P."/>
            <person name="Paul Ross R."/>
            <person name="Yang R."/>
            <person name="Briner A.E."/>
            <person name="Felis G.E."/>
            <person name="de Vos W.M."/>
            <person name="Barrangou R."/>
            <person name="Klaenhammer T.R."/>
            <person name="Caufield P.W."/>
            <person name="Cui Y."/>
            <person name="Zhang H."/>
            <person name="O'Toole P.W."/>
        </authorList>
    </citation>
    <scope>NUCLEOTIDE SEQUENCE [LARGE SCALE GENOMIC DNA]</scope>
    <source>
        <strain evidence="1 2">DSM 15353</strain>
    </source>
</reference>
<name>A0A0R2KFI3_9LACO</name>
<dbReference type="Proteomes" id="UP000051491">
    <property type="component" value="Unassembled WGS sequence"/>
</dbReference>
<comment type="caution">
    <text evidence="1">The sequence shown here is derived from an EMBL/GenBank/DDBJ whole genome shotgun (WGS) entry which is preliminary data.</text>
</comment>
<organism evidence="1 2">
    <name type="scientific">Ligilactobacillus acidipiscis</name>
    <dbReference type="NCBI Taxonomy" id="89059"/>
    <lineage>
        <taxon>Bacteria</taxon>
        <taxon>Bacillati</taxon>
        <taxon>Bacillota</taxon>
        <taxon>Bacilli</taxon>
        <taxon>Lactobacillales</taxon>
        <taxon>Lactobacillaceae</taxon>
        <taxon>Ligilactobacillus</taxon>
    </lineage>
</organism>
<sequence length="103" mass="11939">MKKVNVLEKAITVTPDSLIKIFLVTSTEDFDPLDQRQRKQTHYFPVCVPYSKSFSLYDIFNEYRDIDYLKEIFVIDDLPLEGKIYRITGTGGAIEYATTRGYA</sequence>
<accession>A0A0R2KFI3</accession>
<evidence type="ECO:0000313" key="2">
    <source>
        <dbReference type="Proteomes" id="UP000051491"/>
    </source>
</evidence>
<evidence type="ECO:0000313" key="1">
    <source>
        <dbReference type="EMBL" id="KRN88179.1"/>
    </source>
</evidence>
<dbReference type="AlphaFoldDB" id="A0A0R2KFI3"/>
<protein>
    <submittedName>
        <fullName evidence="1">Uncharacterized protein</fullName>
    </submittedName>
</protein>
<dbReference type="PATRIC" id="fig|89059.3.peg.29"/>